<dbReference type="GO" id="GO:0004222">
    <property type="term" value="F:metalloendopeptidase activity"/>
    <property type="evidence" value="ECO:0007669"/>
    <property type="project" value="InterPro"/>
</dbReference>
<organism evidence="1 2">
    <name type="scientific">Actinokineospora globicatena</name>
    <dbReference type="NCBI Taxonomy" id="103729"/>
    <lineage>
        <taxon>Bacteria</taxon>
        <taxon>Bacillati</taxon>
        <taxon>Actinomycetota</taxon>
        <taxon>Actinomycetes</taxon>
        <taxon>Pseudonocardiales</taxon>
        <taxon>Pseudonocardiaceae</taxon>
        <taxon>Actinokineospora</taxon>
    </lineage>
</organism>
<evidence type="ECO:0000313" key="1">
    <source>
        <dbReference type="EMBL" id="GLW95431.1"/>
    </source>
</evidence>
<comment type="caution">
    <text evidence="1">The sequence shown here is derived from an EMBL/GenBank/DDBJ whole genome shotgun (WGS) entry which is preliminary data.</text>
</comment>
<dbReference type="AlphaFoldDB" id="A0A9W6QR86"/>
<dbReference type="RefSeq" id="WP_285613233.1">
    <property type="nucleotide sequence ID" value="NZ_BSSD01000014.1"/>
</dbReference>
<name>A0A9W6QR86_9PSEU</name>
<proteinExistence type="predicted"/>
<dbReference type="Proteomes" id="UP001165042">
    <property type="component" value="Unassembled WGS sequence"/>
</dbReference>
<evidence type="ECO:0000313" key="2">
    <source>
        <dbReference type="Proteomes" id="UP001165042"/>
    </source>
</evidence>
<gene>
    <name evidence="1" type="ORF">Aglo03_62470</name>
</gene>
<dbReference type="GO" id="GO:0004176">
    <property type="term" value="F:ATP-dependent peptidase activity"/>
    <property type="evidence" value="ECO:0007669"/>
    <property type="project" value="InterPro"/>
</dbReference>
<dbReference type="SUPFAM" id="SSF140990">
    <property type="entry name" value="FtsH protease domain-like"/>
    <property type="match status" value="1"/>
</dbReference>
<dbReference type="GO" id="GO:0006508">
    <property type="term" value="P:proteolysis"/>
    <property type="evidence" value="ECO:0007669"/>
    <property type="project" value="InterPro"/>
</dbReference>
<dbReference type="InterPro" id="IPR037219">
    <property type="entry name" value="Peptidase_M41-like"/>
</dbReference>
<dbReference type="EMBL" id="BSSD01000014">
    <property type="protein sequence ID" value="GLW95431.1"/>
    <property type="molecule type" value="Genomic_DNA"/>
</dbReference>
<dbReference type="GO" id="GO:0005524">
    <property type="term" value="F:ATP binding"/>
    <property type="evidence" value="ECO:0007669"/>
    <property type="project" value="InterPro"/>
</dbReference>
<keyword evidence="2" id="KW-1185">Reference proteome</keyword>
<dbReference type="Gene3D" id="1.20.58.760">
    <property type="entry name" value="Peptidase M41"/>
    <property type="match status" value="1"/>
</dbReference>
<accession>A0A9W6QR86</accession>
<reference evidence="1" key="1">
    <citation type="submission" date="2023-02" db="EMBL/GenBank/DDBJ databases">
        <title>Actinokineospora globicatena NBRC 15670.</title>
        <authorList>
            <person name="Ichikawa N."/>
            <person name="Sato H."/>
            <person name="Tonouchi N."/>
        </authorList>
    </citation>
    <scope>NUCLEOTIDE SEQUENCE</scope>
    <source>
        <strain evidence="1">NBRC 15670</strain>
    </source>
</reference>
<sequence>MSYEPAHDPHRLAVATHELGHFIVWSALPGVHIEHVRVWGRGLATEGRVRVRWPKGDTEVIVRGYLVGLLAGREADRIHHDRPDAPRYREGGCAADMATFRRVRRQHEPSRLIPEAELRTEAARLIRANWARIERLALQLAARGHIAP</sequence>
<protein>
    <submittedName>
        <fullName evidence="1">Uncharacterized protein</fullName>
    </submittedName>
</protein>